<feature type="transmembrane region" description="Helical" evidence="6">
    <location>
        <begin position="143"/>
        <end position="166"/>
    </location>
</feature>
<proteinExistence type="predicted"/>
<keyword evidence="2" id="KW-1003">Cell membrane</keyword>
<feature type="transmembrane region" description="Helical" evidence="6">
    <location>
        <begin position="93"/>
        <end position="112"/>
    </location>
</feature>
<feature type="transmembrane region" description="Helical" evidence="6">
    <location>
        <begin position="31"/>
        <end position="51"/>
    </location>
</feature>
<keyword evidence="5 6" id="KW-0472">Membrane</keyword>
<comment type="caution">
    <text evidence="7">The sequence shown here is derived from an EMBL/GenBank/DDBJ whole genome shotgun (WGS) entry which is preliminary data.</text>
</comment>
<keyword evidence="3 6" id="KW-0812">Transmembrane</keyword>
<evidence type="ECO:0000256" key="2">
    <source>
        <dbReference type="ARBA" id="ARBA00022475"/>
    </source>
</evidence>
<dbReference type="Pfam" id="PF03631">
    <property type="entry name" value="Virul_fac_BrkB"/>
    <property type="match status" value="1"/>
</dbReference>
<dbReference type="RefSeq" id="WP_173777683.1">
    <property type="nucleotide sequence ID" value="NZ_JABSNO010000001.1"/>
</dbReference>
<feature type="transmembrane region" description="Helical" evidence="6">
    <location>
        <begin position="214"/>
        <end position="237"/>
    </location>
</feature>
<dbReference type="NCBIfam" id="TIGR00765">
    <property type="entry name" value="yihY_not_rbn"/>
    <property type="match status" value="1"/>
</dbReference>
<evidence type="ECO:0000313" key="7">
    <source>
        <dbReference type="EMBL" id="NRS91043.1"/>
    </source>
</evidence>
<dbReference type="AlphaFoldDB" id="A0A8J8G4K2"/>
<gene>
    <name evidence="7" type="ORF">HNQ03_000108</name>
</gene>
<reference evidence="7" key="1">
    <citation type="submission" date="2020-05" db="EMBL/GenBank/DDBJ databases">
        <title>Genomic Encyclopedia of Type Strains, Phase IV (KMG-V): Genome sequencing to study the core and pangenomes of soil and plant-associated prokaryotes.</title>
        <authorList>
            <person name="Whitman W."/>
        </authorList>
    </citation>
    <scope>NUCLEOTIDE SEQUENCE</scope>
    <source>
        <strain evidence="7">16F</strain>
    </source>
</reference>
<dbReference type="PANTHER" id="PTHR30213:SF1">
    <property type="entry name" value="INNER MEMBRANE PROTEIN YHJD"/>
    <property type="match status" value="1"/>
</dbReference>
<evidence type="ECO:0000313" key="8">
    <source>
        <dbReference type="Proteomes" id="UP000610746"/>
    </source>
</evidence>
<dbReference type="PIRSF" id="PIRSF035875">
    <property type="entry name" value="RNase_BN"/>
    <property type="match status" value="1"/>
</dbReference>
<accession>A0A8J8G4K2</accession>
<evidence type="ECO:0000256" key="5">
    <source>
        <dbReference type="ARBA" id="ARBA00023136"/>
    </source>
</evidence>
<feature type="transmembrane region" description="Helical" evidence="6">
    <location>
        <begin position="249"/>
        <end position="270"/>
    </location>
</feature>
<sequence>MIKKLKFSWEVIKEAFGEFNRSAAIKDSAAISYYSIFSIPGLLIIIIWVAGNFFGEEAIRGQITSQIGGMMGKDTAKSVQDLIASALIDKENFIMKAVGVGSLLFAATTLFFQLQQSLNQLWDVEAAPKKAWLKFILDRANSLGMILVIGFLMISTMLMSTIISLFNDYITKQLGFGTYVLVDVLNYVIGFGMVVLLFALMFKVLPDIKITWKSVWMGALFTSILFTLGKFLLSFYFAQFKPTSAFGQAGTIILIMLWINYTCSLIFFGAELTKVYTYKKGLPVKLANHSKWRVVELYKNKVAEEKGELTLDENKSKKPKDTLI</sequence>
<evidence type="ECO:0000256" key="3">
    <source>
        <dbReference type="ARBA" id="ARBA00022692"/>
    </source>
</evidence>
<dbReference type="Proteomes" id="UP000610746">
    <property type="component" value="Unassembled WGS sequence"/>
</dbReference>
<comment type="subcellular location">
    <subcellularLocation>
        <location evidence="1">Cell membrane</location>
        <topology evidence="1">Multi-pass membrane protein</topology>
    </subcellularLocation>
</comment>
<dbReference type="GO" id="GO:0005886">
    <property type="term" value="C:plasma membrane"/>
    <property type="evidence" value="ECO:0007669"/>
    <property type="project" value="UniProtKB-SubCell"/>
</dbReference>
<protein>
    <submittedName>
        <fullName evidence="7">Membrane protein</fullName>
    </submittedName>
</protein>
<keyword evidence="8" id="KW-1185">Reference proteome</keyword>
<organism evidence="7 8">
    <name type="scientific">Frigoriflavimonas asaccharolytica</name>
    <dbReference type="NCBI Taxonomy" id="2735899"/>
    <lineage>
        <taxon>Bacteria</taxon>
        <taxon>Pseudomonadati</taxon>
        <taxon>Bacteroidota</taxon>
        <taxon>Flavobacteriia</taxon>
        <taxon>Flavobacteriales</taxon>
        <taxon>Weeksellaceae</taxon>
        <taxon>Frigoriflavimonas</taxon>
    </lineage>
</organism>
<evidence type="ECO:0000256" key="4">
    <source>
        <dbReference type="ARBA" id="ARBA00022989"/>
    </source>
</evidence>
<dbReference type="PANTHER" id="PTHR30213">
    <property type="entry name" value="INNER MEMBRANE PROTEIN YHJD"/>
    <property type="match status" value="1"/>
</dbReference>
<feature type="transmembrane region" description="Helical" evidence="6">
    <location>
        <begin position="178"/>
        <end position="202"/>
    </location>
</feature>
<evidence type="ECO:0000256" key="6">
    <source>
        <dbReference type="SAM" id="Phobius"/>
    </source>
</evidence>
<keyword evidence="4 6" id="KW-1133">Transmembrane helix</keyword>
<name>A0A8J8G4K2_9FLAO</name>
<evidence type="ECO:0000256" key="1">
    <source>
        <dbReference type="ARBA" id="ARBA00004651"/>
    </source>
</evidence>
<dbReference type="EMBL" id="JABSNO010000001">
    <property type="protein sequence ID" value="NRS91043.1"/>
    <property type="molecule type" value="Genomic_DNA"/>
</dbReference>
<dbReference type="InterPro" id="IPR017039">
    <property type="entry name" value="Virul_fac_BrkB"/>
</dbReference>